<accession>A0A8D2E2R8</accession>
<organism evidence="2 3">
    <name type="scientific">Sciurus vulgaris</name>
    <name type="common">Eurasian red squirrel</name>
    <dbReference type="NCBI Taxonomy" id="55149"/>
    <lineage>
        <taxon>Eukaryota</taxon>
        <taxon>Metazoa</taxon>
        <taxon>Chordata</taxon>
        <taxon>Craniata</taxon>
        <taxon>Vertebrata</taxon>
        <taxon>Euteleostomi</taxon>
        <taxon>Mammalia</taxon>
        <taxon>Eutheria</taxon>
        <taxon>Euarchontoglires</taxon>
        <taxon>Glires</taxon>
        <taxon>Rodentia</taxon>
        <taxon>Sciuromorpha</taxon>
        <taxon>Sciuridae</taxon>
        <taxon>Sciurinae</taxon>
        <taxon>Sciurini</taxon>
        <taxon>Sciurus</taxon>
    </lineage>
</organism>
<dbReference type="GO" id="GO:0005615">
    <property type="term" value="C:extracellular space"/>
    <property type="evidence" value="ECO:0007669"/>
    <property type="project" value="TreeGrafter"/>
</dbReference>
<dbReference type="GeneTree" id="ENSGT00570000079107"/>
<dbReference type="InterPro" id="IPR033541">
    <property type="entry name" value="Dermokine"/>
</dbReference>
<dbReference type="GO" id="GO:1903575">
    <property type="term" value="P:cornified envelope assembly"/>
    <property type="evidence" value="ECO:0007669"/>
    <property type="project" value="InterPro"/>
</dbReference>
<name>A0A8D2E2R8_SCIVU</name>
<dbReference type="PANTHER" id="PTHR36881:SF1">
    <property type="entry name" value="DERMOKINE"/>
    <property type="match status" value="1"/>
</dbReference>
<feature type="compositionally biased region" description="Polar residues" evidence="1">
    <location>
        <begin position="60"/>
        <end position="72"/>
    </location>
</feature>
<dbReference type="Ensembl" id="ENSSVLT00005035724.1">
    <property type="protein sequence ID" value="ENSSVLP00005032189.1"/>
    <property type="gene ID" value="ENSSVLG00005025135.1"/>
</dbReference>
<reference evidence="2" key="1">
    <citation type="submission" date="2025-08" db="UniProtKB">
        <authorList>
            <consortium name="Ensembl"/>
        </authorList>
    </citation>
    <scope>IDENTIFICATION</scope>
</reference>
<dbReference type="Proteomes" id="UP000694564">
    <property type="component" value="Chromosome 17"/>
</dbReference>
<keyword evidence="3" id="KW-1185">Reference proteome</keyword>
<dbReference type="PANTHER" id="PTHR36881">
    <property type="entry name" value="DERMOKINE"/>
    <property type="match status" value="1"/>
</dbReference>
<proteinExistence type="predicted"/>
<evidence type="ECO:0000256" key="1">
    <source>
        <dbReference type="SAM" id="MobiDB-lite"/>
    </source>
</evidence>
<protein>
    <recommendedName>
        <fullName evidence="4">Dermokine</fullName>
    </recommendedName>
</protein>
<dbReference type="AlphaFoldDB" id="A0A8D2E2R8"/>
<feature type="region of interest" description="Disordered" evidence="1">
    <location>
        <begin position="1"/>
        <end position="72"/>
    </location>
</feature>
<evidence type="ECO:0000313" key="2">
    <source>
        <dbReference type="Ensembl" id="ENSSVLP00005032189.1"/>
    </source>
</evidence>
<evidence type="ECO:0000313" key="3">
    <source>
        <dbReference type="Proteomes" id="UP000694564"/>
    </source>
</evidence>
<reference evidence="2" key="2">
    <citation type="submission" date="2025-09" db="UniProtKB">
        <authorList>
            <consortium name="Ensembl"/>
        </authorList>
    </citation>
    <scope>IDENTIFICATION</scope>
</reference>
<sequence length="197" mass="21451">VLRTTSLPANDGHGTEESDSGRSSGSSGSGGGNKPECDNPGNEARVAGGSGSQGLGEQRGPSSSRNIGNSQTSPGLFNFDTFWKNFKSKLGFINWDAIEKGRVPSPSTRALLYFRRLWENFKHRTPFFNWKEITEDADMSTLQKRAGGADQNYNYQQAHSTPPYGQFSIKTPPKGGASISSSASRVQPGLLQWVKFW</sequence>
<evidence type="ECO:0008006" key="4">
    <source>
        <dbReference type="Google" id="ProtNLM"/>
    </source>
</evidence>